<dbReference type="InterPro" id="IPR013740">
    <property type="entry name" value="Redoxin"/>
</dbReference>
<proteinExistence type="predicted"/>
<gene>
    <name evidence="7" type="ORF">DWW24_17410</name>
</gene>
<dbReference type="RefSeq" id="WP_118108485.1">
    <property type="nucleotide sequence ID" value="NZ_QRYW01000045.1"/>
</dbReference>
<dbReference type="Gene3D" id="3.40.30.10">
    <property type="entry name" value="Glutaredoxin"/>
    <property type="match status" value="1"/>
</dbReference>
<comment type="caution">
    <text evidence="7">The sequence shown here is derived from an EMBL/GenBank/DDBJ whole genome shotgun (WGS) entry which is preliminary data.</text>
</comment>
<feature type="chain" id="PRO_5019205053" evidence="5">
    <location>
        <begin position="25"/>
        <end position="458"/>
    </location>
</feature>
<dbReference type="PANTHER" id="PTHR42852:SF6">
    <property type="entry name" value="THIOL:DISULFIDE INTERCHANGE PROTEIN DSBE"/>
    <property type="match status" value="1"/>
</dbReference>
<keyword evidence="4" id="KW-0676">Redox-active center</keyword>
<dbReference type="GO" id="GO:0017004">
    <property type="term" value="P:cytochrome complex assembly"/>
    <property type="evidence" value="ECO:0007669"/>
    <property type="project" value="UniProtKB-KW"/>
</dbReference>
<protein>
    <submittedName>
        <fullName evidence="7">TlpA family protein disulfide reductase</fullName>
    </submittedName>
</protein>
<sequence>MKMKKQTQWCVAIMLAGMPFWSSAQLLKGKADGGIQELQVGISLDGDQGAMEYRPVELKEDGTFEFDTGLVSPFNDVMVFVDDNEIVGAHLEQGKTLELILHREKDGDLKYTFRGDNRVLSEFYTRFARAFDFMRYMPMDAPENVSSADYLALLEKEAETVKALLPSVTGTELNRYYTCLTEATEKSLRIRLLREDKSREKEYRELLASIDVNDEISMRSDLAGMYIHCKIPAELLAYGRDMTPWALHYMDTVDYYVTNPVVKKALVRNCAATYFRFGKGGDYMKFWDRFRTFAGDYPEIIRDCEERIAGICRTAKGTDAGDAVLQTPDGKTCKLSDFFGKLTYIDVWATWCGPCCAEIPHLEKLVERFKDNDKIQFISISVDTALKAWLNKLEKDKPAWAQFIFPKEEAARFMQAWGISGIPRFILIDRNGKIYAADAPRPSDEGLVEILEKAMNEE</sequence>
<dbReference type="PANTHER" id="PTHR42852">
    <property type="entry name" value="THIOL:DISULFIDE INTERCHANGE PROTEIN DSBE"/>
    <property type="match status" value="1"/>
</dbReference>
<dbReference type="Pfam" id="PF08534">
    <property type="entry name" value="Redoxin"/>
    <property type="match status" value="1"/>
</dbReference>
<evidence type="ECO:0000256" key="2">
    <source>
        <dbReference type="ARBA" id="ARBA00022748"/>
    </source>
</evidence>
<evidence type="ECO:0000256" key="1">
    <source>
        <dbReference type="ARBA" id="ARBA00004196"/>
    </source>
</evidence>
<dbReference type="AlphaFoldDB" id="A0A412W789"/>
<dbReference type="Proteomes" id="UP000283426">
    <property type="component" value="Unassembled WGS sequence"/>
</dbReference>
<accession>A0A412W789</accession>
<evidence type="ECO:0000256" key="5">
    <source>
        <dbReference type="SAM" id="SignalP"/>
    </source>
</evidence>
<dbReference type="InterPro" id="IPR013766">
    <property type="entry name" value="Thioredoxin_domain"/>
</dbReference>
<keyword evidence="3" id="KW-1015">Disulfide bond</keyword>
<dbReference type="SUPFAM" id="SSF52833">
    <property type="entry name" value="Thioredoxin-like"/>
    <property type="match status" value="1"/>
</dbReference>
<feature type="signal peptide" evidence="5">
    <location>
        <begin position="1"/>
        <end position="24"/>
    </location>
</feature>
<organism evidence="7 8">
    <name type="scientific">Odoribacter splanchnicus</name>
    <dbReference type="NCBI Taxonomy" id="28118"/>
    <lineage>
        <taxon>Bacteria</taxon>
        <taxon>Pseudomonadati</taxon>
        <taxon>Bacteroidota</taxon>
        <taxon>Bacteroidia</taxon>
        <taxon>Bacteroidales</taxon>
        <taxon>Odoribacteraceae</taxon>
        <taxon>Odoribacter</taxon>
    </lineage>
</organism>
<keyword evidence="5" id="KW-0732">Signal</keyword>
<feature type="domain" description="Thioredoxin" evidence="6">
    <location>
        <begin position="314"/>
        <end position="456"/>
    </location>
</feature>
<evidence type="ECO:0000313" key="8">
    <source>
        <dbReference type="Proteomes" id="UP000283426"/>
    </source>
</evidence>
<evidence type="ECO:0000313" key="7">
    <source>
        <dbReference type="EMBL" id="RGV19851.1"/>
    </source>
</evidence>
<dbReference type="GO" id="GO:0030313">
    <property type="term" value="C:cell envelope"/>
    <property type="evidence" value="ECO:0007669"/>
    <property type="project" value="UniProtKB-SubCell"/>
</dbReference>
<dbReference type="EMBL" id="QRYW01000045">
    <property type="protein sequence ID" value="RGV19851.1"/>
    <property type="molecule type" value="Genomic_DNA"/>
</dbReference>
<dbReference type="InterPro" id="IPR050553">
    <property type="entry name" value="Thioredoxin_ResA/DsbE_sf"/>
</dbReference>
<keyword evidence="2" id="KW-0201">Cytochrome c-type biogenesis</keyword>
<evidence type="ECO:0000256" key="4">
    <source>
        <dbReference type="ARBA" id="ARBA00023284"/>
    </source>
</evidence>
<dbReference type="PROSITE" id="PS51352">
    <property type="entry name" value="THIOREDOXIN_2"/>
    <property type="match status" value="1"/>
</dbReference>
<comment type="subcellular location">
    <subcellularLocation>
        <location evidence="1">Cell envelope</location>
    </subcellularLocation>
</comment>
<name>A0A412W789_9BACT</name>
<reference evidence="7 8" key="1">
    <citation type="submission" date="2018-08" db="EMBL/GenBank/DDBJ databases">
        <title>A genome reference for cultivated species of the human gut microbiota.</title>
        <authorList>
            <person name="Zou Y."/>
            <person name="Xue W."/>
            <person name="Luo G."/>
        </authorList>
    </citation>
    <scope>NUCLEOTIDE SEQUENCE [LARGE SCALE GENOMIC DNA]</scope>
    <source>
        <strain evidence="7 8">AF14-6AC</strain>
    </source>
</reference>
<dbReference type="CDD" id="cd02966">
    <property type="entry name" value="TlpA_like_family"/>
    <property type="match status" value="1"/>
</dbReference>
<dbReference type="InterPro" id="IPR036249">
    <property type="entry name" value="Thioredoxin-like_sf"/>
</dbReference>
<evidence type="ECO:0000256" key="3">
    <source>
        <dbReference type="ARBA" id="ARBA00023157"/>
    </source>
</evidence>
<evidence type="ECO:0000259" key="6">
    <source>
        <dbReference type="PROSITE" id="PS51352"/>
    </source>
</evidence>